<protein>
    <submittedName>
        <fullName evidence="3">Uncharacterized protein</fullName>
    </submittedName>
</protein>
<evidence type="ECO:0000256" key="1">
    <source>
        <dbReference type="PROSITE-ProRule" id="PRU00339"/>
    </source>
</evidence>
<dbReference type="EMBL" id="JADPMR010000004">
    <property type="protein sequence ID" value="MBF9002245.1"/>
    <property type="molecule type" value="Genomic_DNA"/>
</dbReference>
<reference evidence="3 4" key="1">
    <citation type="submission" date="2020-11" db="EMBL/GenBank/DDBJ databases">
        <title>Vibrio nitrifigilis sp. nov., a marine nitrogen-fixing bacterium isolated from the lagoon sediment of an islet inside an atoll.</title>
        <authorList>
            <person name="Wang L.-T."/>
            <person name="Shieh W.Y."/>
        </authorList>
    </citation>
    <scope>NUCLEOTIDE SEQUENCE [LARGE SCALE GENOMIC DNA]</scope>
    <source>
        <strain evidence="3 4">NFV-1</strain>
    </source>
</reference>
<comment type="caution">
    <text evidence="3">The sequence shown here is derived from an EMBL/GenBank/DDBJ whole genome shotgun (WGS) entry which is preliminary data.</text>
</comment>
<sequence>MRNYILSLLLSLFLLGCVSNNSGGGDPNTKEKLLMSGKNYQKLISFYKEQLVKKEDKDTRIKLIEAYVELGDFNSAIFYLEPLLKRQEIEYKVNLLAGKSYLNIGEIDRALEYLGKANQQQPTSAEVLNLLGISDCYKGNFYTAKQRFSQARIYMDDDLTVKNNLALVAILQQHYFTAKDLLESLYYTGAQNDRRVRANLAIVYAKLGNRRAFSELAKGLTDEQQNQVFARLKNMEVADVKGVVLGEKHEKSSK</sequence>
<accession>A0ABS0GIX9</accession>
<gene>
    <name evidence="3" type="ORF">I1A42_17390</name>
</gene>
<keyword evidence="1" id="KW-0802">TPR repeat</keyword>
<dbReference type="PROSITE" id="PS50005">
    <property type="entry name" value="TPR"/>
    <property type="match status" value="1"/>
</dbReference>
<dbReference type="PROSITE" id="PS51257">
    <property type="entry name" value="PROKAR_LIPOPROTEIN"/>
    <property type="match status" value="1"/>
</dbReference>
<dbReference type="InterPro" id="IPR019734">
    <property type="entry name" value="TPR_rpt"/>
</dbReference>
<evidence type="ECO:0000256" key="2">
    <source>
        <dbReference type="SAM" id="SignalP"/>
    </source>
</evidence>
<dbReference type="Pfam" id="PF14559">
    <property type="entry name" value="TPR_19"/>
    <property type="match status" value="1"/>
</dbReference>
<proteinExistence type="predicted"/>
<name>A0ABS0GIX9_9VIBR</name>
<organism evidence="3 4">
    <name type="scientific">Vibrio nitrifigilis</name>
    <dbReference type="NCBI Taxonomy" id="2789781"/>
    <lineage>
        <taxon>Bacteria</taxon>
        <taxon>Pseudomonadati</taxon>
        <taxon>Pseudomonadota</taxon>
        <taxon>Gammaproteobacteria</taxon>
        <taxon>Vibrionales</taxon>
        <taxon>Vibrionaceae</taxon>
        <taxon>Vibrio</taxon>
    </lineage>
</organism>
<feature type="repeat" description="TPR" evidence="1">
    <location>
        <begin position="91"/>
        <end position="124"/>
    </location>
</feature>
<dbReference type="SUPFAM" id="SSF48452">
    <property type="entry name" value="TPR-like"/>
    <property type="match status" value="2"/>
</dbReference>
<dbReference type="Proteomes" id="UP000597206">
    <property type="component" value="Unassembled WGS sequence"/>
</dbReference>
<keyword evidence="4" id="KW-1185">Reference proteome</keyword>
<dbReference type="InterPro" id="IPR011990">
    <property type="entry name" value="TPR-like_helical_dom_sf"/>
</dbReference>
<evidence type="ECO:0000313" key="4">
    <source>
        <dbReference type="Proteomes" id="UP000597206"/>
    </source>
</evidence>
<evidence type="ECO:0000313" key="3">
    <source>
        <dbReference type="EMBL" id="MBF9002245.1"/>
    </source>
</evidence>
<keyword evidence="2" id="KW-0732">Signal</keyword>
<dbReference type="RefSeq" id="WP_196124205.1">
    <property type="nucleotide sequence ID" value="NZ_JADPMR010000004.1"/>
</dbReference>
<dbReference type="Gene3D" id="1.25.40.10">
    <property type="entry name" value="Tetratricopeptide repeat domain"/>
    <property type="match status" value="1"/>
</dbReference>
<feature type="signal peptide" evidence="2">
    <location>
        <begin position="1"/>
        <end position="24"/>
    </location>
</feature>
<feature type="chain" id="PRO_5046069819" evidence="2">
    <location>
        <begin position="25"/>
        <end position="254"/>
    </location>
</feature>